<protein>
    <submittedName>
        <fullName evidence="2">ORF147</fullName>
    </submittedName>
</protein>
<dbReference type="EMBL" id="KM200722">
    <property type="protein sequence ID" value="AKC02085.1"/>
    <property type="molecule type" value="Genomic_DNA"/>
</dbReference>
<evidence type="ECO:0000313" key="1">
    <source>
        <dbReference type="EMBL" id="AKC02085.1"/>
    </source>
</evidence>
<dbReference type="EMBL" id="KT387800">
    <property type="protein sequence ID" value="AMB21712.1"/>
    <property type="molecule type" value="Genomic_DNA"/>
</dbReference>
<evidence type="ECO:0000313" key="3">
    <source>
        <dbReference type="Proteomes" id="UP000126788"/>
    </source>
</evidence>
<reference evidence="2 4" key="2">
    <citation type="submission" date="2015-08" db="EMBL/GenBank/DDBJ databases">
        <authorList>
            <person name="Babu N.S."/>
            <person name="Beckwith C.J."/>
            <person name="Beseler K.G."/>
            <person name="Brison A."/>
            <person name="Carone J.V."/>
            <person name="Caskin T.P."/>
            <person name="Diamond M."/>
            <person name="Durham M.E."/>
            <person name="Foxe J.M."/>
            <person name="Go M."/>
            <person name="Henderson B.A."/>
            <person name="Jones I.B."/>
            <person name="McGettigan J.A."/>
            <person name="Micheletti S.J."/>
            <person name="Nasrallah M.E."/>
            <person name="Ortiz D."/>
            <person name="Piller C.R."/>
            <person name="Privatt S.R."/>
            <person name="Schneider S.L."/>
            <person name="Sharp S."/>
            <person name="Smith T.C."/>
            <person name="Stanton J.D."/>
            <person name="Ullery H.E."/>
            <person name="Wilson R.J."/>
            <person name="Serrano M.G."/>
            <person name="Buck G."/>
            <person name="Lee V."/>
            <person name="Wang Y."/>
            <person name="Carvalho R."/>
            <person name="Voegtly L."/>
            <person name="Shi R."/>
            <person name="Duckworth R."/>
            <person name="Johnson A."/>
            <person name="Loviza R."/>
            <person name="Walstead R."/>
            <person name="Shah Z."/>
            <person name="Kiflezghi M."/>
            <person name="Wade K."/>
            <person name="Ball S.L."/>
            <person name="Bradley K.W."/>
            <person name="Asai D.J."/>
            <person name="Bowman C.A."/>
            <person name="Russell D.A."/>
            <person name="Pope W.H."/>
            <person name="Jacobs-Sera D."/>
            <person name="Hendrix R.W."/>
            <person name="Hatfull G.F."/>
        </authorList>
    </citation>
    <scope>NUCLEOTIDE SEQUENCE [LARGE SCALE GENOMIC DNA]</scope>
    <source>
        <strain evidence="2">SY</strain>
    </source>
</reference>
<sequence length="271" mass="31248">MMMMWGVLLLLLLVVAADAQLRSRDNVFVGKEWSLTEADYARPQMVALHRTAIPFTVKHGNFETTSCQCGSPEKPLVGFSRTGIHLALRFFNLTDEVLFDYDHINEYIESGGGLGEHHSCMDVKSESAIYHDFQCHMHSAWPACECIMVAKEFITETRRDLSDLLVAEKPRRVTTHPYDDMDFRRWQLPTRDVIPKAWLTVEDHYFQTDATHTADRGTWMVFTSHSVVDHGEEGYKIKQRIETDGLSRIRKIISKHLMPKVNPQQQPKDEL</sequence>
<proteinExistence type="predicted"/>
<gene>
    <name evidence="2" type="ORF">CyHV2_ORF147</name>
</gene>
<name>A0A0E3T6V6_CYHV2</name>
<evidence type="ECO:0000313" key="2">
    <source>
        <dbReference type="EMBL" id="AMB21712.1"/>
    </source>
</evidence>
<dbReference type="Proteomes" id="UP000142765">
    <property type="component" value="Segment"/>
</dbReference>
<reference evidence="1" key="1">
    <citation type="journal article" date="2015" name="Can. J. Microbiol.">
        <title>Characterization and Prevalence of A New Fatal Genotype CyHV-2 in Mainland China.</title>
        <authorList>
            <person name="Li L."/>
            <person name="Luo Y."/>
            <person name="Gao Z."/>
            <person name="Huang J."/>
            <person name="Zheng X."/>
            <person name="Nie H."/>
            <person name="Zhang J."/>
            <person name="Lin L."/>
            <person name="Yuan J."/>
        </authorList>
    </citation>
    <scope>NUCLEOTIDE SEQUENCE [LARGE SCALE GENOMIC DNA]</scope>
    <source>
        <strain evidence="1">SY-C1</strain>
    </source>
</reference>
<reference evidence="3" key="3">
    <citation type="journal article" date="2022" name="Can. J. Microbiol.">
        <title>Characterization and Prevalence of A New Fatal Genotype CyHV-2 in Mainland China.</title>
        <authorList>
            <person name="Li L."/>
            <person name="Luo Y."/>
            <person name="Gao Z."/>
            <person name="Huang J."/>
            <person name="Zheng X."/>
            <person name="Nie H."/>
            <person name="Zhang J."/>
            <person name="Lin L."/>
            <person name="Yuan J."/>
        </authorList>
    </citation>
    <scope>NUCLEOTIDE SEQUENCE [LARGE SCALE GENOMIC DNA]</scope>
</reference>
<evidence type="ECO:0000313" key="4">
    <source>
        <dbReference type="Proteomes" id="UP000142765"/>
    </source>
</evidence>
<accession>A0A0E3T6V6</accession>
<organism evidence="1 3">
    <name type="scientific">Cyprinid herpesvirus 2</name>
    <name type="common">CyHV-2</name>
    <dbReference type="NCBI Taxonomy" id="317878"/>
    <lineage>
        <taxon>Viruses</taxon>
        <taxon>Duplodnaviria</taxon>
        <taxon>Heunggongvirae</taxon>
        <taxon>Peploviricota</taxon>
        <taxon>Herviviricetes</taxon>
        <taxon>Herpesvirales</taxon>
        <taxon>Alloherpesviridae</taxon>
        <taxon>Cyvirus</taxon>
        <taxon>Cyvirus cyprinidallo2</taxon>
    </lineage>
</organism>
<dbReference type="Proteomes" id="UP000126788">
    <property type="component" value="Genome"/>
</dbReference>